<feature type="region of interest" description="Disordered" evidence="1">
    <location>
        <begin position="1"/>
        <end position="74"/>
    </location>
</feature>
<proteinExistence type="predicted"/>
<dbReference type="AlphaFoldDB" id="A0A1H0LK02"/>
<evidence type="ECO:0000313" key="3">
    <source>
        <dbReference type="Proteomes" id="UP000198704"/>
    </source>
</evidence>
<gene>
    <name evidence="2" type="ORF">SAMN05216360_1374</name>
</gene>
<protein>
    <submittedName>
        <fullName evidence="2">Uncharacterized protein</fullName>
    </submittedName>
</protein>
<keyword evidence="3" id="KW-1185">Reference proteome</keyword>
<dbReference type="RefSeq" id="WP_091723020.1">
    <property type="nucleotide sequence ID" value="NZ_FNHS01000037.1"/>
</dbReference>
<dbReference type="STRING" id="582672.SAMN05216360_1374"/>
<name>A0A1H0LK02_9HYPH</name>
<accession>A0A1H0LK02</accession>
<dbReference type="Proteomes" id="UP000198704">
    <property type="component" value="Unassembled WGS sequence"/>
</dbReference>
<sequence length="74" mass="7471">MGQDVDAAREAFGTVPPGRPDRRTGEVDPTAGGSGPHAPGPVTPESQEVPETGGYDTRPAPARPDNRKGGHGAG</sequence>
<dbReference type="EMBL" id="FNHS01000037">
    <property type="protein sequence ID" value="SDO68529.1"/>
    <property type="molecule type" value="Genomic_DNA"/>
</dbReference>
<organism evidence="2 3">
    <name type="scientific">Methylobacterium phyllostachyos</name>
    <dbReference type="NCBI Taxonomy" id="582672"/>
    <lineage>
        <taxon>Bacteria</taxon>
        <taxon>Pseudomonadati</taxon>
        <taxon>Pseudomonadota</taxon>
        <taxon>Alphaproteobacteria</taxon>
        <taxon>Hyphomicrobiales</taxon>
        <taxon>Methylobacteriaceae</taxon>
        <taxon>Methylobacterium</taxon>
    </lineage>
</organism>
<dbReference type="OrthoDB" id="8001209at2"/>
<evidence type="ECO:0000313" key="2">
    <source>
        <dbReference type="EMBL" id="SDO68529.1"/>
    </source>
</evidence>
<evidence type="ECO:0000256" key="1">
    <source>
        <dbReference type="SAM" id="MobiDB-lite"/>
    </source>
</evidence>
<reference evidence="3" key="1">
    <citation type="submission" date="2016-10" db="EMBL/GenBank/DDBJ databases">
        <authorList>
            <person name="Varghese N."/>
            <person name="Submissions S."/>
        </authorList>
    </citation>
    <scope>NUCLEOTIDE SEQUENCE [LARGE SCALE GENOMIC DNA]</scope>
    <source>
        <strain evidence="3">BL47</strain>
    </source>
</reference>